<dbReference type="FunFam" id="3.30.470.10:FF:000012">
    <property type="entry name" value="Branched-chain-amino-acid aminotransferase"/>
    <property type="match status" value="1"/>
</dbReference>
<dbReference type="PROSITE" id="PS00770">
    <property type="entry name" value="AA_TRANSFER_CLASS_4"/>
    <property type="match status" value="1"/>
</dbReference>
<evidence type="ECO:0000256" key="6">
    <source>
        <dbReference type="ARBA" id="ARBA00022898"/>
    </source>
</evidence>
<dbReference type="Pfam" id="PF01063">
    <property type="entry name" value="Aminotran_4"/>
    <property type="match status" value="1"/>
</dbReference>
<comment type="catalytic activity">
    <reaction evidence="11">
        <text>L-leucine + 2-oxoglutarate = 4-methyl-2-oxopentanoate + L-glutamate</text>
        <dbReference type="Rhea" id="RHEA:18321"/>
        <dbReference type="ChEBI" id="CHEBI:16810"/>
        <dbReference type="ChEBI" id="CHEBI:17865"/>
        <dbReference type="ChEBI" id="CHEBI:29985"/>
        <dbReference type="ChEBI" id="CHEBI:57427"/>
        <dbReference type="EC" id="2.6.1.42"/>
    </reaction>
</comment>
<dbReference type="InterPro" id="IPR001544">
    <property type="entry name" value="Aminotrans_IV"/>
</dbReference>
<protein>
    <recommendedName>
        <fullName evidence="11">Branched-chain-amino-acid aminotransferase</fullName>
        <ecNumber evidence="11">2.6.1.42</ecNumber>
    </recommendedName>
</protein>
<evidence type="ECO:0000256" key="3">
    <source>
        <dbReference type="ARBA" id="ARBA00022576"/>
    </source>
</evidence>
<keyword evidence="3 11" id="KW-0032">Aminotransferase</keyword>
<name>A0A1L7WD39_9HELO</name>
<dbReference type="InterPro" id="IPR005786">
    <property type="entry name" value="B_amino_transII"/>
</dbReference>
<dbReference type="PANTHER" id="PTHR11825:SF69">
    <property type="entry name" value="BRANCHED-CHAIN-AMINO-ACID AMINOTRANSFERASE"/>
    <property type="match status" value="1"/>
</dbReference>
<dbReference type="EC" id="2.6.1.42" evidence="11"/>
<keyword evidence="13" id="KW-1185">Reference proteome</keyword>
<evidence type="ECO:0000256" key="1">
    <source>
        <dbReference type="ARBA" id="ARBA00001933"/>
    </source>
</evidence>
<organism evidence="12 13">
    <name type="scientific">Phialocephala subalpina</name>
    <dbReference type="NCBI Taxonomy" id="576137"/>
    <lineage>
        <taxon>Eukaryota</taxon>
        <taxon>Fungi</taxon>
        <taxon>Dikarya</taxon>
        <taxon>Ascomycota</taxon>
        <taxon>Pezizomycotina</taxon>
        <taxon>Leotiomycetes</taxon>
        <taxon>Helotiales</taxon>
        <taxon>Mollisiaceae</taxon>
        <taxon>Phialocephala</taxon>
        <taxon>Phialocephala fortinii species complex</taxon>
    </lineage>
</organism>
<dbReference type="GO" id="GO:0052654">
    <property type="term" value="F:L-leucine-2-oxoglutarate transaminase activity"/>
    <property type="evidence" value="ECO:0007669"/>
    <property type="project" value="RHEA"/>
</dbReference>
<comment type="catalytic activity">
    <reaction evidence="11">
        <text>L-isoleucine + 2-oxoglutarate = (S)-3-methyl-2-oxopentanoate + L-glutamate</text>
        <dbReference type="Rhea" id="RHEA:24801"/>
        <dbReference type="ChEBI" id="CHEBI:16810"/>
        <dbReference type="ChEBI" id="CHEBI:29985"/>
        <dbReference type="ChEBI" id="CHEBI:35146"/>
        <dbReference type="ChEBI" id="CHEBI:58045"/>
        <dbReference type="EC" id="2.6.1.42"/>
    </reaction>
</comment>
<dbReference type="GO" id="GO:0052656">
    <property type="term" value="F:L-isoleucine-2-oxoglutarate transaminase activity"/>
    <property type="evidence" value="ECO:0007669"/>
    <property type="project" value="RHEA"/>
</dbReference>
<reference evidence="12 13" key="1">
    <citation type="submission" date="2016-03" db="EMBL/GenBank/DDBJ databases">
        <authorList>
            <person name="Ploux O."/>
        </authorList>
    </citation>
    <scope>NUCLEOTIDE SEQUENCE [LARGE SCALE GENOMIC DNA]</scope>
    <source>
        <strain evidence="12 13">UAMH 11012</strain>
    </source>
</reference>
<dbReference type="AlphaFoldDB" id="A0A1L7WD39"/>
<evidence type="ECO:0000313" key="13">
    <source>
        <dbReference type="Proteomes" id="UP000184330"/>
    </source>
</evidence>
<dbReference type="InterPro" id="IPR043132">
    <property type="entry name" value="BCAT-like_C"/>
</dbReference>
<evidence type="ECO:0000256" key="8">
    <source>
        <dbReference type="PIRSR" id="PIRSR006468-1"/>
    </source>
</evidence>
<dbReference type="Gene3D" id="3.30.470.10">
    <property type="match status" value="1"/>
</dbReference>
<dbReference type="SUPFAM" id="SSF56752">
    <property type="entry name" value="D-aminoacid aminotransferase-like PLP-dependent enzymes"/>
    <property type="match status" value="1"/>
</dbReference>
<keyword evidence="6 10" id="KW-0663">Pyridoxal phosphate</keyword>
<keyword evidence="7 11" id="KW-0100">Branched-chain amino acid biosynthesis</keyword>
<comment type="similarity">
    <text evidence="2 9">Belongs to the class-IV pyridoxal-phosphate-dependent aminotransferase family.</text>
</comment>
<dbReference type="InterPro" id="IPR036038">
    <property type="entry name" value="Aminotransferase-like"/>
</dbReference>
<feature type="modified residue" description="N6-(pyridoxal phosphate)lysine" evidence="8">
    <location>
        <position position="239"/>
    </location>
</feature>
<dbReference type="InterPro" id="IPR043131">
    <property type="entry name" value="BCAT-like_N"/>
</dbReference>
<dbReference type="GO" id="GO:0005739">
    <property type="term" value="C:mitochondrion"/>
    <property type="evidence" value="ECO:0007669"/>
    <property type="project" value="TreeGrafter"/>
</dbReference>
<keyword evidence="5 11" id="KW-0808">Transferase</keyword>
<evidence type="ECO:0000256" key="7">
    <source>
        <dbReference type="ARBA" id="ARBA00023304"/>
    </source>
</evidence>
<dbReference type="OrthoDB" id="1732691at2759"/>
<dbReference type="PANTHER" id="PTHR11825">
    <property type="entry name" value="SUBGROUP IIII AMINOTRANSFERASE"/>
    <property type="match status" value="1"/>
</dbReference>
<dbReference type="Proteomes" id="UP000184330">
    <property type="component" value="Unassembled WGS sequence"/>
</dbReference>
<comment type="cofactor">
    <cofactor evidence="1 10">
        <name>pyridoxal 5'-phosphate</name>
        <dbReference type="ChEBI" id="CHEBI:597326"/>
    </cofactor>
</comment>
<dbReference type="GO" id="GO:0052655">
    <property type="term" value="F:L-valine-2-oxoglutarate transaminase activity"/>
    <property type="evidence" value="ECO:0007669"/>
    <property type="project" value="RHEA"/>
</dbReference>
<dbReference type="Gene3D" id="3.20.10.10">
    <property type="entry name" value="D-amino Acid Aminotransferase, subunit A, domain 2"/>
    <property type="match status" value="1"/>
</dbReference>
<accession>A0A1L7WD39</accession>
<evidence type="ECO:0000256" key="11">
    <source>
        <dbReference type="RuleBase" id="RU004517"/>
    </source>
</evidence>
<comment type="catalytic activity">
    <reaction evidence="11">
        <text>L-valine + 2-oxoglutarate = 3-methyl-2-oxobutanoate + L-glutamate</text>
        <dbReference type="Rhea" id="RHEA:24813"/>
        <dbReference type="ChEBI" id="CHEBI:11851"/>
        <dbReference type="ChEBI" id="CHEBI:16810"/>
        <dbReference type="ChEBI" id="CHEBI:29985"/>
        <dbReference type="ChEBI" id="CHEBI:57762"/>
        <dbReference type="EC" id="2.6.1.42"/>
    </reaction>
</comment>
<evidence type="ECO:0000256" key="2">
    <source>
        <dbReference type="ARBA" id="ARBA00009320"/>
    </source>
</evidence>
<proteinExistence type="inferred from homology"/>
<evidence type="ECO:0000256" key="9">
    <source>
        <dbReference type="RuleBase" id="RU004106"/>
    </source>
</evidence>
<dbReference type="GO" id="GO:0009098">
    <property type="term" value="P:L-leucine biosynthetic process"/>
    <property type="evidence" value="ECO:0007669"/>
    <property type="project" value="TreeGrafter"/>
</dbReference>
<sequence length="420" mass="46313">MNGHAVESGSHLTQAGIEAAKTMAHEESAIKELDASELKITRATAPRVVPEVNSKEVFDMKTCTDHMVKVTWTRDEGWHAPEIEQYGPLTMMPIASCLHYATQCFEGMKVYRGYDGKLRLFRPDKNCARLNMSSARVALPQFDPVELGKLMKKFLGIDGPKWLPKSRPGTFLYLRPAIIGNGSEIGVTAPAEVLLFMVAVLWPDFSAPRPGTKPAPPGLKLLASKNDTRAWPGGFGYAKVGANYGPAFVAHMEGRKLGYDQILWLLGPEHHVTEAGASNFFVVWKTKQGALQLVTAPLEGKIILEGVTRGSVLELARERLIEGSKYLTPEVGSIEIVERQYTMPEIVEASKEGRLVEAFVAGTAYFITPVSAINFKDEEIEIPMGDDGSSGHYAALIKKWLRDIMYGNVDHKWGVVIDEE</sequence>
<dbReference type="STRING" id="576137.A0A1L7WD39"/>
<evidence type="ECO:0000256" key="4">
    <source>
        <dbReference type="ARBA" id="ARBA00022605"/>
    </source>
</evidence>
<evidence type="ECO:0000256" key="10">
    <source>
        <dbReference type="RuleBase" id="RU004516"/>
    </source>
</evidence>
<dbReference type="PIRSF" id="PIRSF006468">
    <property type="entry name" value="BCAT1"/>
    <property type="match status" value="1"/>
</dbReference>
<dbReference type="InterPro" id="IPR018300">
    <property type="entry name" value="Aminotrans_IV_CS"/>
</dbReference>
<gene>
    <name evidence="12" type="ORF">PAC_00551</name>
</gene>
<dbReference type="FunFam" id="3.20.10.10:FF:000004">
    <property type="entry name" value="Branched-chain-amino-acid aminotransferase"/>
    <property type="match status" value="1"/>
</dbReference>
<evidence type="ECO:0000256" key="5">
    <source>
        <dbReference type="ARBA" id="ARBA00022679"/>
    </source>
</evidence>
<dbReference type="EMBL" id="FJOG01000001">
    <property type="protein sequence ID" value="CZR50677.1"/>
    <property type="molecule type" value="Genomic_DNA"/>
</dbReference>
<keyword evidence="4 11" id="KW-0028">Amino-acid biosynthesis</keyword>
<dbReference type="GO" id="GO:0009099">
    <property type="term" value="P:L-valine biosynthetic process"/>
    <property type="evidence" value="ECO:0007669"/>
    <property type="project" value="TreeGrafter"/>
</dbReference>
<evidence type="ECO:0000313" key="12">
    <source>
        <dbReference type="EMBL" id="CZR50677.1"/>
    </source>
</evidence>